<sequence>METTIMMASGCQVNIVVVVVRVRTRRQKQIRKTNCRKWGKMGGYKLRDEKSNGL</sequence>
<accession>A0A072TK37</accession>
<evidence type="ECO:0000313" key="4">
    <source>
        <dbReference type="Proteomes" id="UP000002051"/>
    </source>
</evidence>
<keyword evidence="4" id="KW-1185">Reference proteome</keyword>
<evidence type="ECO:0000313" key="2">
    <source>
        <dbReference type="EMBL" id="KEH17869.1"/>
    </source>
</evidence>
<gene>
    <name evidence="2" type="ordered locus">MTR_8g007075</name>
</gene>
<dbReference type="EMBL" id="CM001224">
    <property type="protein sequence ID" value="KEH17869.1"/>
    <property type="molecule type" value="Genomic_DNA"/>
</dbReference>
<dbReference type="Proteomes" id="UP000002051">
    <property type="component" value="Chromosome 8"/>
</dbReference>
<reference evidence="3" key="3">
    <citation type="submission" date="2015-04" db="UniProtKB">
        <authorList>
            <consortium name="EnsemblPlants"/>
        </authorList>
    </citation>
    <scope>IDENTIFICATION</scope>
    <source>
        <strain evidence="3">cv. Jemalong A17</strain>
    </source>
</reference>
<keyword evidence="1 2" id="KW-0812">Transmembrane</keyword>
<organism evidence="2 4">
    <name type="scientific">Medicago truncatula</name>
    <name type="common">Barrel medic</name>
    <name type="synonym">Medicago tribuloides</name>
    <dbReference type="NCBI Taxonomy" id="3880"/>
    <lineage>
        <taxon>Eukaryota</taxon>
        <taxon>Viridiplantae</taxon>
        <taxon>Streptophyta</taxon>
        <taxon>Embryophyta</taxon>
        <taxon>Tracheophyta</taxon>
        <taxon>Spermatophyta</taxon>
        <taxon>Magnoliopsida</taxon>
        <taxon>eudicotyledons</taxon>
        <taxon>Gunneridae</taxon>
        <taxon>Pentapetalae</taxon>
        <taxon>rosids</taxon>
        <taxon>fabids</taxon>
        <taxon>Fabales</taxon>
        <taxon>Fabaceae</taxon>
        <taxon>Papilionoideae</taxon>
        <taxon>50 kb inversion clade</taxon>
        <taxon>NPAAA clade</taxon>
        <taxon>Hologalegina</taxon>
        <taxon>IRL clade</taxon>
        <taxon>Trifolieae</taxon>
        <taxon>Medicago</taxon>
    </lineage>
</organism>
<feature type="transmembrane region" description="Helical" evidence="1">
    <location>
        <begin position="6"/>
        <end position="22"/>
    </location>
</feature>
<reference evidence="2 4" key="2">
    <citation type="journal article" date="2014" name="BMC Genomics">
        <title>An improved genome release (version Mt4.0) for the model legume Medicago truncatula.</title>
        <authorList>
            <person name="Tang H."/>
            <person name="Krishnakumar V."/>
            <person name="Bidwell S."/>
            <person name="Rosen B."/>
            <person name="Chan A."/>
            <person name="Zhou S."/>
            <person name="Gentzbittel L."/>
            <person name="Childs K.L."/>
            <person name="Yandell M."/>
            <person name="Gundlach H."/>
            <person name="Mayer K.F."/>
            <person name="Schwartz D.C."/>
            <person name="Town C.D."/>
        </authorList>
    </citation>
    <scope>GENOME REANNOTATION</scope>
    <source>
        <strain evidence="2">A17</strain>
        <strain evidence="3 4">cv. Jemalong A17</strain>
    </source>
</reference>
<evidence type="ECO:0000313" key="3">
    <source>
        <dbReference type="EnsemblPlants" id="KEH17869"/>
    </source>
</evidence>
<keyword evidence="1" id="KW-1133">Transmembrane helix</keyword>
<dbReference type="AlphaFoldDB" id="A0A072TK37"/>
<proteinExistence type="predicted"/>
<protein>
    <submittedName>
        <fullName evidence="2">Transmembrane protein, putative</fullName>
    </submittedName>
</protein>
<evidence type="ECO:0000256" key="1">
    <source>
        <dbReference type="SAM" id="Phobius"/>
    </source>
</evidence>
<reference evidence="2 4" key="1">
    <citation type="journal article" date="2011" name="Nature">
        <title>The Medicago genome provides insight into the evolution of rhizobial symbioses.</title>
        <authorList>
            <person name="Young N.D."/>
            <person name="Debelle F."/>
            <person name="Oldroyd G.E."/>
            <person name="Geurts R."/>
            <person name="Cannon S.B."/>
            <person name="Udvardi M.K."/>
            <person name="Benedito V.A."/>
            <person name="Mayer K.F."/>
            <person name="Gouzy J."/>
            <person name="Schoof H."/>
            <person name="Van de Peer Y."/>
            <person name="Proost S."/>
            <person name="Cook D.R."/>
            <person name="Meyers B.C."/>
            <person name="Spannagl M."/>
            <person name="Cheung F."/>
            <person name="De Mita S."/>
            <person name="Krishnakumar V."/>
            <person name="Gundlach H."/>
            <person name="Zhou S."/>
            <person name="Mudge J."/>
            <person name="Bharti A.K."/>
            <person name="Murray J.D."/>
            <person name="Naoumkina M.A."/>
            <person name="Rosen B."/>
            <person name="Silverstein K.A."/>
            <person name="Tang H."/>
            <person name="Rombauts S."/>
            <person name="Zhao P.X."/>
            <person name="Zhou P."/>
            <person name="Barbe V."/>
            <person name="Bardou P."/>
            <person name="Bechner M."/>
            <person name="Bellec A."/>
            <person name="Berger A."/>
            <person name="Berges H."/>
            <person name="Bidwell S."/>
            <person name="Bisseling T."/>
            <person name="Choisne N."/>
            <person name="Couloux A."/>
            <person name="Denny R."/>
            <person name="Deshpande S."/>
            <person name="Dai X."/>
            <person name="Doyle J.J."/>
            <person name="Dudez A.M."/>
            <person name="Farmer A.D."/>
            <person name="Fouteau S."/>
            <person name="Franken C."/>
            <person name="Gibelin C."/>
            <person name="Gish J."/>
            <person name="Goldstein S."/>
            <person name="Gonzalez A.J."/>
            <person name="Green P.J."/>
            <person name="Hallab A."/>
            <person name="Hartog M."/>
            <person name="Hua A."/>
            <person name="Humphray S.J."/>
            <person name="Jeong D.H."/>
            <person name="Jing Y."/>
            <person name="Jocker A."/>
            <person name="Kenton S.M."/>
            <person name="Kim D.J."/>
            <person name="Klee K."/>
            <person name="Lai H."/>
            <person name="Lang C."/>
            <person name="Lin S."/>
            <person name="Macmil S.L."/>
            <person name="Magdelenat G."/>
            <person name="Matthews L."/>
            <person name="McCorrison J."/>
            <person name="Monaghan E.L."/>
            <person name="Mun J.H."/>
            <person name="Najar F.Z."/>
            <person name="Nicholson C."/>
            <person name="Noirot C."/>
            <person name="O'Bleness M."/>
            <person name="Paule C.R."/>
            <person name="Poulain J."/>
            <person name="Prion F."/>
            <person name="Qin B."/>
            <person name="Qu C."/>
            <person name="Retzel E.F."/>
            <person name="Riddle C."/>
            <person name="Sallet E."/>
            <person name="Samain S."/>
            <person name="Samson N."/>
            <person name="Sanders I."/>
            <person name="Saurat O."/>
            <person name="Scarpelli C."/>
            <person name="Schiex T."/>
            <person name="Segurens B."/>
            <person name="Severin A.J."/>
            <person name="Sherrier D.J."/>
            <person name="Shi R."/>
            <person name="Sims S."/>
            <person name="Singer S.R."/>
            <person name="Sinharoy S."/>
            <person name="Sterck L."/>
            <person name="Viollet A."/>
            <person name="Wang B.B."/>
            <person name="Wang K."/>
            <person name="Wang M."/>
            <person name="Wang X."/>
            <person name="Warfsmann J."/>
            <person name="Weissenbach J."/>
            <person name="White D.D."/>
            <person name="White J.D."/>
            <person name="Wiley G.B."/>
            <person name="Wincker P."/>
            <person name="Xing Y."/>
            <person name="Yang L."/>
            <person name="Yao Z."/>
            <person name="Ying F."/>
            <person name="Zhai J."/>
            <person name="Zhou L."/>
            <person name="Zuber A."/>
            <person name="Denarie J."/>
            <person name="Dixon R.A."/>
            <person name="May G.D."/>
            <person name="Schwartz D.C."/>
            <person name="Rogers J."/>
            <person name="Quetier F."/>
            <person name="Town C.D."/>
            <person name="Roe B.A."/>
        </authorList>
    </citation>
    <scope>NUCLEOTIDE SEQUENCE [LARGE SCALE GENOMIC DNA]</scope>
    <source>
        <strain evidence="2">A17</strain>
        <strain evidence="3 4">cv. Jemalong A17</strain>
    </source>
</reference>
<name>A0A072TK37_MEDTR</name>
<dbReference type="EnsemblPlants" id="KEH17869">
    <property type="protein sequence ID" value="KEH17869"/>
    <property type="gene ID" value="MTR_8g007075"/>
</dbReference>
<dbReference type="HOGENOM" id="CLU_3053451_0_0_1"/>
<keyword evidence="1" id="KW-0472">Membrane</keyword>